<dbReference type="Proteomes" id="UP001595075">
    <property type="component" value="Unassembled WGS sequence"/>
</dbReference>
<dbReference type="Gene3D" id="3.20.20.190">
    <property type="entry name" value="Phosphatidylinositol (PI) phosphodiesterase"/>
    <property type="match status" value="1"/>
</dbReference>
<evidence type="ECO:0008006" key="5">
    <source>
        <dbReference type="Google" id="ProtNLM"/>
    </source>
</evidence>
<dbReference type="Pfam" id="PF26146">
    <property type="entry name" value="PI-PLC_X"/>
    <property type="match status" value="1"/>
</dbReference>
<gene>
    <name evidence="3" type="ORF">VTL71DRAFT_3664</name>
</gene>
<evidence type="ECO:0000256" key="2">
    <source>
        <dbReference type="SAM" id="SignalP"/>
    </source>
</evidence>
<protein>
    <recommendedName>
        <fullName evidence="5">PLC-like phosphodiesterase</fullName>
    </recommendedName>
</protein>
<accession>A0ABR4C489</accession>
<keyword evidence="1" id="KW-0472">Membrane</keyword>
<proteinExistence type="predicted"/>
<feature type="signal peptide" evidence="2">
    <location>
        <begin position="1"/>
        <end position="21"/>
    </location>
</feature>
<sequence>MLPSICTAATALLWLAGLAQAVPQIGFGSSTTATRPSATGTGTSTGAVACNNSPDLCDRNYDNITHMGAHDVAFLRDESTSFSASGNTFYNATIALSAGIRLLQAQVHDSNGTLQLCHASCSLIDGGTLENWLAKIKEWMDINPNEVVSILLVNADNFPTADYGTVFEASGISKYGFVPASRSAMLNWPTLRTMIAANKRLVTFVTNLDASSAFPYILPQFNHMFETHFEVTSNTGFNCTVDRPSRLSSGTGTSAISSGFMSLMNHFQYNAMAFGITVPAIGFIESTNSAARNATGALGNHALRCNSEWGSKPTFILVDFFNVGPAIQTADMMNQIRPTGRIILSTAKLTPGSGTSGGARPETQSWFGVAAVAMGVLAFGNFVWM</sequence>
<keyword evidence="1" id="KW-1133">Transmembrane helix</keyword>
<organism evidence="3 4">
    <name type="scientific">Oculimacula yallundae</name>
    <dbReference type="NCBI Taxonomy" id="86028"/>
    <lineage>
        <taxon>Eukaryota</taxon>
        <taxon>Fungi</taxon>
        <taxon>Dikarya</taxon>
        <taxon>Ascomycota</taxon>
        <taxon>Pezizomycotina</taxon>
        <taxon>Leotiomycetes</taxon>
        <taxon>Helotiales</taxon>
        <taxon>Ploettnerulaceae</taxon>
        <taxon>Oculimacula</taxon>
    </lineage>
</organism>
<keyword evidence="2" id="KW-0732">Signal</keyword>
<dbReference type="PANTHER" id="PTHR13593">
    <property type="match status" value="1"/>
</dbReference>
<dbReference type="PANTHER" id="PTHR13593:SF80">
    <property type="entry name" value="PLC-LIKE PHOSPHODIESTERASE"/>
    <property type="match status" value="1"/>
</dbReference>
<name>A0ABR4C489_9HELO</name>
<comment type="caution">
    <text evidence="3">The sequence shown here is derived from an EMBL/GenBank/DDBJ whole genome shotgun (WGS) entry which is preliminary data.</text>
</comment>
<dbReference type="SUPFAM" id="SSF51695">
    <property type="entry name" value="PLC-like phosphodiesterases"/>
    <property type="match status" value="1"/>
</dbReference>
<reference evidence="3 4" key="1">
    <citation type="journal article" date="2024" name="Commun. Biol.">
        <title>Comparative genomic analysis of thermophilic fungi reveals convergent evolutionary adaptations and gene losses.</title>
        <authorList>
            <person name="Steindorff A.S."/>
            <person name="Aguilar-Pontes M.V."/>
            <person name="Robinson A.J."/>
            <person name="Andreopoulos B."/>
            <person name="LaButti K."/>
            <person name="Kuo A."/>
            <person name="Mondo S."/>
            <person name="Riley R."/>
            <person name="Otillar R."/>
            <person name="Haridas S."/>
            <person name="Lipzen A."/>
            <person name="Grimwood J."/>
            <person name="Schmutz J."/>
            <person name="Clum A."/>
            <person name="Reid I.D."/>
            <person name="Moisan M.C."/>
            <person name="Butler G."/>
            <person name="Nguyen T.T.M."/>
            <person name="Dewar K."/>
            <person name="Conant G."/>
            <person name="Drula E."/>
            <person name="Henrissat B."/>
            <person name="Hansel C."/>
            <person name="Singer S."/>
            <person name="Hutchinson M.I."/>
            <person name="de Vries R.P."/>
            <person name="Natvig D.O."/>
            <person name="Powell A.J."/>
            <person name="Tsang A."/>
            <person name="Grigoriev I.V."/>
        </authorList>
    </citation>
    <scope>NUCLEOTIDE SEQUENCE [LARGE SCALE GENOMIC DNA]</scope>
    <source>
        <strain evidence="3 4">CBS 494.80</strain>
    </source>
</reference>
<keyword evidence="4" id="KW-1185">Reference proteome</keyword>
<feature type="chain" id="PRO_5047327148" description="PLC-like phosphodiesterase" evidence="2">
    <location>
        <begin position="22"/>
        <end position="385"/>
    </location>
</feature>
<dbReference type="EMBL" id="JAZHXI010000013">
    <property type="protein sequence ID" value="KAL2064527.1"/>
    <property type="molecule type" value="Genomic_DNA"/>
</dbReference>
<keyword evidence="1" id="KW-0812">Transmembrane</keyword>
<evidence type="ECO:0000313" key="3">
    <source>
        <dbReference type="EMBL" id="KAL2064527.1"/>
    </source>
</evidence>
<evidence type="ECO:0000256" key="1">
    <source>
        <dbReference type="SAM" id="Phobius"/>
    </source>
</evidence>
<evidence type="ECO:0000313" key="4">
    <source>
        <dbReference type="Proteomes" id="UP001595075"/>
    </source>
</evidence>
<dbReference type="InterPro" id="IPR017946">
    <property type="entry name" value="PLC-like_Pdiesterase_TIM-brl"/>
</dbReference>
<dbReference type="InterPro" id="IPR051057">
    <property type="entry name" value="PI-PLC_domain"/>
</dbReference>
<feature type="transmembrane region" description="Helical" evidence="1">
    <location>
        <begin position="365"/>
        <end position="384"/>
    </location>
</feature>